<proteinExistence type="predicted"/>
<dbReference type="AlphaFoldDB" id="A0A369XH98"/>
<dbReference type="Proteomes" id="UP000253831">
    <property type="component" value="Unassembled WGS sequence"/>
</dbReference>
<accession>A0A369XH98</accession>
<protein>
    <submittedName>
        <fullName evidence="1">Uncharacterized protein</fullName>
    </submittedName>
</protein>
<evidence type="ECO:0000313" key="1">
    <source>
        <dbReference type="EMBL" id="RDE49473.1"/>
    </source>
</evidence>
<gene>
    <name evidence="1" type="ORF">DVS81_16495</name>
</gene>
<dbReference type="EMBL" id="QPGA01000041">
    <property type="protein sequence ID" value="RDE49473.1"/>
    <property type="molecule type" value="Genomic_DNA"/>
</dbReference>
<sequence>MSAALKRWSPPSPLVGQRVIEKVLRRHTSVQCPEADLVVAVIGRAIVDCLDRESYLRASARRFIAGRHLDEWTGLVGLHPDFVREIAGKGGYLASEEAHWVSVPRTRRAKPGVAVTALEVADA</sequence>
<evidence type="ECO:0000313" key="2">
    <source>
        <dbReference type="Proteomes" id="UP000253831"/>
    </source>
</evidence>
<name>A0A369XH98_9PROT</name>
<reference evidence="1 2" key="1">
    <citation type="submission" date="2018-05" db="EMBL/GenBank/DDBJ databases">
        <title>Integrated omic analyses show evidence that a Ca. Accumulibacter phosphatis strain performs denitrification under micro-aerobic conditions.</title>
        <authorList>
            <person name="Camejo P.Y."/>
            <person name="Katherine M.D."/>
            <person name="Daniel N.R."/>
        </authorList>
    </citation>
    <scope>NUCLEOTIDE SEQUENCE [LARGE SCALE GENOMIC DNA]</scope>
    <source>
        <strain evidence="1">UW-LDO-IC</strain>
    </source>
</reference>
<comment type="caution">
    <text evidence="1">The sequence shown here is derived from an EMBL/GenBank/DDBJ whole genome shotgun (WGS) entry which is preliminary data.</text>
</comment>
<organism evidence="1 2">
    <name type="scientific">Candidatus Accumulibacter meliphilus</name>
    <dbReference type="NCBI Taxonomy" id="2211374"/>
    <lineage>
        <taxon>Bacteria</taxon>
        <taxon>Pseudomonadati</taxon>
        <taxon>Pseudomonadota</taxon>
        <taxon>Betaproteobacteria</taxon>
        <taxon>Candidatus Accumulibacter</taxon>
    </lineage>
</organism>